<keyword evidence="11" id="KW-1185">Reference proteome</keyword>
<feature type="transmembrane region" description="Helical" evidence="8">
    <location>
        <begin position="540"/>
        <end position="564"/>
    </location>
</feature>
<reference evidence="10" key="1">
    <citation type="submission" date="2022-10" db="EMBL/GenBank/DDBJ databases">
        <authorList>
            <person name="Byrne P K."/>
        </authorList>
    </citation>
    <scope>NUCLEOTIDE SEQUENCE</scope>
    <source>
        <strain evidence="10">ZP964</strain>
    </source>
</reference>
<feature type="domain" description="Amino acid transporter transmembrane" evidence="9">
    <location>
        <begin position="320"/>
        <end position="712"/>
    </location>
</feature>
<dbReference type="PANTHER" id="PTHR22950">
    <property type="entry name" value="AMINO ACID TRANSPORTER"/>
    <property type="match status" value="1"/>
</dbReference>
<organism evidence="10 11">
    <name type="scientific">Saccharomyces uvarum</name>
    <name type="common">Yeast</name>
    <name type="synonym">Saccharomyces bayanus var. uvarum</name>
    <dbReference type="NCBI Taxonomy" id="230603"/>
    <lineage>
        <taxon>Eukaryota</taxon>
        <taxon>Fungi</taxon>
        <taxon>Dikarya</taxon>
        <taxon>Ascomycota</taxon>
        <taxon>Saccharomycotina</taxon>
        <taxon>Saccharomycetes</taxon>
        <taxon>Saccharomycetales</taxon>
        <taxon>Saccharomycetaceae</taxon>
        <taxon>Saccharomyces</taxon>
    </lineage>
</organism>
<proteinExistence type="inferred from homology"/>
<evidence type="ECO:0000256" key="6">
    <source>
        <dbReference type="ARBA" id="ARBA00023136"/>
    </source>
</evidence>
<feature type="transmembrane region" description="Helical" evidence="8">
    <location>
        <begin position="397"/>
        <end position="419"/>
    </location>
</feature>
<feature type="region of interest" description="Disordered" evidence="7">
    <location>
        <begin position="26"/>
        <end position="115"/>
    </location>
</feature>
<sequence>MIRIDREKERRKGVANRIRRVSIADMKGKNDNAATGGDTRISHASDSLLTDGNGSGSGSGSGSRSRSRSRRSSGTAGGLLKNPPLPVNSEAGNAAVPAASHTTSNNGGTLDVSINNPDPQVVDVVARHLIRDPTNNLHLQGGDITRDLYKWTNEHPASPSQNQNQNQNPPALSTSIPSQAPSFSNRKRSMSFTAASIASSSYPNNNADANVNSLTGNVSAMGLAPASMTHEEIRAPGGFRRSFIIQKHRRHNVNAPVPNFFTRNFIEFLTLYGHFAGEDLSEDEDEEETEPEHEPEEPEEEALETESTQLVSRERDRRPHKSSTVKAVLLLLKSFVGTGVLFLPKAFHNGGWGFSGVSLLLCAIVSYGCFVSLITTKDKVGVDGYGDMGRVLYGPKMKLAILMSIALSQIGFSAAYTVFTATNLQVFCEHFFHLKPGSINLATYIFAQVLIFVPLSLTRNIAKLSGTALIADVFILLGLVYVYYYSIYHIAVNGIASDTMLMFNKADWSLFIGTAIFTFEGIGLLIPIQESMKHPNHFQPSLSAVMCIVAVVFISCGLLCYAAFGADVKTVVLLNFPQDSSYTLTVQLLYALAILLSTPLQLFPAIRILENWTFPSNASGKHNPKVKWLKNYFRCAIVLLTSVLAWVGANDLDKFVSLVGSFACIPLIYIYPPMLHYKAFSLSGISRARLLLDLVILSFGVVVMAYTSWQTIKMWST</sequence>
<feature type="compositionally biased region" description="Polar residues" evidence="7">
    <location>
        <begin position="100"/>
        <end position="115"/>
    </location>
</feature>
<keyword evidence="6 8" id="KW-0472">Membrane</keyword>
<evidence type="ECO:0000256" key="2">
    <source>
        <dbReference type="ARBA" id="ARBA00008066"/>
    </source>
</evidence>
<keyword evidence="4 8" id="KW-0812">Transmembrane</keyword>
<gene>
    <name evidence="10" type="primary">SUVZ11G0720</name>
    <name evidence="10" type="ORF">SUVZ_11G0720</name>
</gene>
<feature type="compositionally biased region" description="Polar residues" evidence="7">
    <location>
        <begin position="42"/>
        <end position="52"/>
    </location>
</feature>
<dbReference type="EMBL" id="OX365938">
    <property type="protein sequence ID" value="CAI4045910.1"/>
    <property type="molecule type" value="Genomic_DNA"/>
</dbReference>
<dbReference type="Pfam" id="PF01490">
    <property type="entry name" value="Aa_trans"/>
    <property type="match status" value="1"/>
</dbReference>
<feature type="transmembrane region" description="Helical" evidence="8">
    <location>
        <begin position="353"/>
        <end position="376"/>
    </location>
</feature>
<feature type="compositionally biased region" description="Polar residues" evidence="7">
    <location>
        <begin position="172"/>
        <end position="187"/>
    </location>
</feature>
<feature type="region of interest" description="Disordered" evidence="7">
    <location>
        <begin position="280"/>
        <end position="319"/>
    </location>
</feature>
<evidence type="ECO:0000256" key="7">
    <source>
        <dbReference type="SAM" id="MobiDB-lite"/>
    </source>
</evidence>
<feature type="transmembrane region" description="Helical" evidence="8">
    <location>
        <begin position="327"/>
        <end position="347"/>
    </location>
</feature>
<evidence type="ECO:0000256" key="4">
    <source>
        <dbReference type="ARBA" id="ARBA00022692"/>
    </source>
</evidence>
<keyword evidence="5 8" id="KW-1133">Transmembrane helix</keyword>
<comment type="subcellular location">
    <subcellularLocation>
        <location evidence="1">Vacuole membrane</location>
        <topology evidence="1">Multi-pass membrane protein</topology>
    </subcellularLocation>
</comment>
<dbReference type="InterPro" id="IPR013057">
    <property type="entry name" value="AA_transpt_TM"/>
</dbReference>
<feature type="transmembrane region" description="Helical" evidence="8">
    <location>
        <begin position="691"/>
        <end position="709"/>
    </location>
</feature>
<feature type="compositionally biased region" description="Acidic residues" evidence="7">
    <location>
        <begin position="280"/>
        <end position="304"/>
    </location>
</feature>
<feature type="transmembrane region" description="Helical" evidence="8">
    <location>
        <begin position="631"/>
        <end position="649"/>
    </location>
</feature>
<evidence type="ECO:0000256" key="8">
    <source>
        <dbReference type="SAM" id="Phobius"/>
    </source>
</evidence>
<feature type="transmembrane region" description="Helical" evidence="8">
    <location>
        <begin position="469"/>
        <end position="488"/>
    </location>
</feature>
<feature type="region of interest" description="Disordered" evidence="7">
    <location>
        <begin position="153"/>
        <end position="187"/>
    </location>
</feature>
<evidence type="ECO:0000259" key="9">
    <source>
        <dbReference type="Pfam" id="PF01490"/>
    </source>
</evidence>
<comment type="similarity">
    <text evidence="2">Belongs to the amino acid/polyamine transporter 2 family.</text>
</comment>
<dbReference type="PANTHER" id="PTHR22950:SF530">
    <property type="entry name" value="VACUOLAR AMINO ACID TRANSPORTER 3"/>
    <property type="match status" value="1"/>
</dbReference>
<evidence type="ECO:0000313" key="11">
    <source>
        <dbReference type="Proteomes" id="UP001162085"/>
    </source>
</evidence>
<feature type="transmembrane region" description="Helical" evidence="8">
    <location>
        <begin position="439"/>
        <end position="457"/>
    </location>
</feature>
<keyword evidence="3" id="KW-0926">Vacuole</keyword>
<protein>
    <recommendedName>
        <fullName evidence="9">Amino acid transporter transmembrane domain-containing protein</fullName>
    </recommendedName>
</protein>
<evidence type="ECO:0000313" key="10">
    <source>
        <dbReference type="EMBL" id="CAI4045910.1"/>
    </source>
</evidence>
<evidence type="ECO:0000256" key="5">
    <source>
        <dbReference type="ARBA" id="ARBA00022989"/>
    </source>
</evidence>
<accession>A0ABN8WKS4</accession>
<feature type="transmembrane region" description="Helical" evidence="8">
    <location>
        <begin position="584"/>
        <end position="603"/>
    </location>
</feature>
<dbReference type="Proteomes" id="UP001162085">
    <property type="component" value="Chromosome 11"/>
</dbReference>
<feature type="transmembrane region" description="Helical" evidence="8">
    <location>
        <begin position="655"/>
        <end position="671"/>
    </location>
</feature>
<feature type="compositionally biased region" description="Low complexity" evidence="7">
    <location>
        <begin position="156"/>
        <end position="171"/>
    </location>
</feature>
<name>A0ABN8WKS4_SACUV</name>
<feature type="transmembrane region" description="Helical" evidence="8">
    <location>
        <begin position="508"/>
        <end position="528"/>
    </location>
</feature>
<evidence type="ECO:0000256" key="1">
    <source>
        <dbReference type="ARBA" id="ARBA00004128"/>
    </source>
</evidence>
<evidence type="ECO:0000256" key="3">
    <source>
        <dbReference type="ARBA" id="ARBA00022554"/>
    </source>
</evidence>